<evidence type="ECO:0000259" key="2">
    <source>
        <dbReference type="SMART" id="SM00666"/>
    </source>
</evidence>
<name>A0AAV8CBQ8_9POAL</name>
<feature type="compositionally biased region" description="Low complexity" evidence="1">
    <location>
        <begin position="1"/>
        <end position="21"/>
    </location>
</feature>
<dbReference type="CDD" id="cd06410">
    <property type="entry name" value="PB1_UP2"/>
    <property type="match status" value="1"/>
</dbReference>
<feature type="region of interest" description="Disordered" evidence="1">
    <location>
        <begin position="202"/>
        <end position="225"/>
    </location>
</feature>
<dbReference type="Proteomes" id="UP001140206">
    <property type="component" value="Chromosome 5"/>
</dbReference>
<evidence type="ECO:0000313" key="4">
    <source>
        <dbReference type="Proteomes" id="UP001140206"/>
    </source>
</evidence>
<dbReference type="EMBL" id="JAMFTS010000005">
    <property type="protein sequence ID" value="KAJ4751932.1"/>
    <property type="molecule type" value="Genomic_DNA"/>
</dbReference>
<dbReference type="SMART" id="SM00666">
    <property type="entry name" value="PB1"/>
    <property type="match status" value="1"/>
</dbReference>
<feature type="region of interest" description="Disordered" evidence="1">
    <location>
        <begin position="1"/>
        <end position="29"/>
    </location>
</feature>
<feature type="domain" description="PB1" evidence="2">
    <location>
        <begin position="49"/>
        <end position="138"/>
    </location>
</feature>
<evidence type="ECO:0000256" key="1">
    <source>
        <dbReference type="SAM" id="MobiDB-lite"/>
    </source>
</evidence>
<organism evidence="3 4">
    <name type="scientific">Rhynchospora pubera</name>
    <dbReference type="NCBI Taxonomy" id="906938"/>
    <lineage>
        <taxon>Eukaryota</taxon>
        <taxon>Viridiplantae</taxon>
        <taxon>Streptophyta</taxon>
        <taxon>Embryophyta</taxon>
        <taxon>Tracheophyta</taxon>
        <taxon>Spermatophyta</taxon>
        <taxon>Magnoliopsida</taxon>
        <taxon>Liliopsida</taxon>
        <taxon>Poales</taxon>
        <taxon>Cyperaceae</taxon>
        <taxon>Cyperoideae</taxon>
        <taxon>Rhynchosporeae</taxon>
        <taxon>Rhynchospora</taxon>
    </lineage>
</organism>
<dbReference type="Gene3D" id="3.10.20.90">
    <property type="entry name" value="Phosphatidylinositol 3-kinase Catalytic Subunit, Chain A, domain 1"/>
    <property type="match status" value="1"/>
</dbReference>
<gene>
    <name evidence="3" type="ORF">LUZ62_086337</name>
</gene>
<comment type="caution">
    <text evidence="3">The sequence shown here is derived from an EMBL/GenBank/DDBJ whole genome shotgun (WGS) entry which is preliminary data.</text>
</comment>
<dbReference type="PANTHER" id="PTHR31066">
    <property type="entry name" value="OS05G0427100 PROTEIN-RELATED"/>
    <property type="match status" value="1"/>
</dbReference>
<dbReference type="InterPro" id="IPR000270">
    <property type="entry name" value="PB1_dom"/>
</dbReference>
<keyword evidence="4" id="KW-1185">Reference proteome</keyword>
<accession>A0AAV8CBQ8</accession>
<dbReference type="Pfam" id="PF00564">
    <property type="entry name" value="PB1"/>
    <property type="match status" value="1"/>
</dbReference>
<dbReference type="AlphaFoldDB" id="A0AAV8CBQ8"/>
<proteinExistence type="predicted"/>
<protein>
    <submittedName>
        <fullName evidence="3">Octicosapeptide/Phox/Bem1p family protein</fullName>
    </submittedName>
</protein>
<dbReference type="InterPro" id="IPR053198">
    <property type="entry name" value="Gynoecium_Dev_Regulator"/>
</dbReference>
<dbReference type="SUPFAM" id="SSF54277">
    <property type="entry name" value="CAD &amp; PB1 domains"/>
    <property type="match status" value="1"/>
</dbReference>
<reference evidence="3" key="1">
    <citation type="submission" date="2022-08" db="EMBL/GenBank/DDBJ databases">
        <authorList>
            <person name="Marques A."/>
        </authorList>
    </citation>
    <scope>NUCLEOTIDE SEQUENCE</scope>
    <source>
        <strain evidence="3">RhyPub2mFocal</strain>
        <tissue evidence="3">Leaves</tissue>
    </source>
</reference>
<dbReference type="PANTHER" id="PTHR31066:SF10">
    <property type="entry name" value="OCTICOSAPEPTIDE_PHOX_BEM1P FAMILY PROTEIN"/>
    <property type="match status" value="1"/>
</dbReference>
<feature type="compositionally biased region" description="Basic residues" evidence="1">
    <location>
        <begin position="206"/>
        <end position="215"/>
    </location>
</feature>
<sequence>MSMVGASSSSSSSCASFSSFDDVSDKPSGNNSNCVKFLCSYGGKILPRYPDGKLRYVGGDTRVLSVDRSLPFLEIEAKMKEMCGSDTVSVRCQIPTEDLDALVSVTSDEDLANLLEEYDAASRDQARLLKIRTFLMPKTPSPPSTPPLSATARITGKMPIQQHIYAARAQPPANLRCVHQVQAVNPSMVSRQAGYGNYQYQQQQFSRHHHHQHHAGHSEPRPHQYLVHHAKLWQ</sequence>
<evidence type="ECO:0000313" key="3">
    <source>
        <dbReference type="EMBL" id="KAJ4751932.1"/>
    </source>
</evidence>